<dbReference type="InterPro" id="IPR007374">
    <property type="entry name" value="ASCH_domain"/>
</dbReference>
<dbReference type="SMART" id="SM01022">
    <property type="entry name" value="ASCH"/>
    <property type="match status" value="1"/>
</dbReference>
<evidence type="ECO:0000313" key="3">
    <source>
        <dbReference type="EMBL" id="CAD9859490.1"/>
    </source>
</evidence>
<gene>
    <name evidence="3" type="ORF">FJAP1339_LOCUS2009</name>
</gene>
<dbReference type="AlphaFoldDB" id="A0A7S2XVX9"/>
<accession>A0A7S2XVX9</accession>
<dbReference type="PANTHER" id="PTHR12963:SF0">
    <property type="entry name" value="EXPRESSED PROTEIN"/>
    <property type="match status" value="1"/>
</dbReference>
<dbReference type="FunFam" id="2.30.130.30:FF:000002">
    <property type="entry name" value="Activating signal cointegrator 1"/>
    <property type="match status" value="1"/>
</dbReference>
<proteinExistence type="predicted"/>
<organism evidence="3">
    <name type="scientific">Fibrocapsa japonica</name>
    <dbReference type="NCBI Taxonomy" id="94617"/>
    <lineage>
        <taxon>Eukaryota</taxon>
        <taxon>Sar</taxon>
        <taxon>Stramenopiles</taxon>
        <taxon>Ochrophyta</taxon>
        <taxon>Raphidophyceae</taxon>
        <taxon>Chattonellales</taxon>
        <taxon>Chattonellaceae</taxon>
        <taxon>Fibrocapsa</taxon>
    </lineage>
</organism>
<dbReference type="InterPro" id="IPR015947">
    <property type="entry name" value="PUA-like_sf"/>
</dbReference>
<evidence type="ECO:0000256" key="1">
    <source>
        <dbReference type="SAM" id="MobiDB-lite"/>
    </source>
</evidence>
<sequence>MESSGRSRRKKGGAGGGSSGNHCLTLHQPWASLMVYGIKRVEGRSWATNHRGRLWIHAASHEPSQEEIEQVEQQYRQIYEAMEGVEEVKFPPKYPTSCLLGCVDIADCISQERLQSHENLPESAKMESMSPYCFLAENPQRLMLPFQLSGQHKIWVLDGEATKAAKAALQPVEGPCPIPFSSLV</sequence>
<protein>
    <recommendedName>
        <fullName evidence="2">ASCH domain-containing protein</fullName>
    </recommendedName>
</protein>
<evidence type="ECO:0000259" key="2">
    <source>
        <dbReference type="SMART" id="SM01022"/>
    </source>
</evidence>
<dbReference type="SUPFAM" id="SSF88697">
    <property type="entry name" value="PUA domain-like"/>
    <property type="match status" value="1"/>
</dbReference>
<reference evidence="3" key="1">
    <citation type="submission" date="2021-01" db="EMBL/GenBank/DDBJ databases">
        <authorList>
            <person name="Corre E."/>
            <person name="Pelletier E."/>
            <person name="Niang G."/>
            <person name="Scheremetjew M."/>
            <person name="Finn R."/>
            <person name="Kale V."/>
            <person name="Holt S."/>
            <person name="Cochrane G."/>
            <person name="Meng A."/>
            <person name="Brown T."/>
            <person name="Cohen L."/>
        </authorList>
    </citation>
    <scope>NUCLEOTIDE SEQUENCE</scope>
    <source>
        <strain evidence="3">CCMP1661</strain>
    </source>
</reference>
<feature type="domain" description="ASCH" evidence="2">
    <location>
        <begin position="24"/>
        <end position="115"/>
    </location>
</feature>
<dbReference type="Gene3D" id="2.30.130.30">
    <property type="entry name" value="Hypothetical protein"/>
    <property type="match status" value="1"/>
</dbReference>
<feature type="compositionally biased region" description="Basic residues" evidence="1">
    <location>
        <begin position="1"/>
        <end position="12"/>
    </location>
</feature>
<dbReference type="EMBL" id="HBHR01004246">
    <property type="protein sequence ID" value="CAD9859490.1"/>
    <property type="molecule type" value="Transcribed_RNA"/>
</dbReference>
<name>A0A7S2XVX9_9STRA</name>
<dbReference type="PANTHER" id="PTHR12963">
    <property type="entry name" value="THYROID RECEPTOR INTERACTING PROTEIN RELATED"/>
    <property type="match status" value="1"/>
</dbReference>
<feature type="region of interest" description="Disordered" evidence="1">
    <location>
        <begin position="1"/>
        <end position="20"/>
    </location>
</feature>
<dbReference type="InterPro" id="IPR039128">
    <property type="entry name" value="TRIP4-like"/>
</dbReference>
<dbReference type="Pfam" id="PF04266">
    <property type="entry name" value="ASCH"/>
    <property type="match status" value="1"/>
</dbReference>
<dbReference type="CDD" id="cd06554">
    <property type="entry name" value="ASCH_ASC-1_like"/>
    <property type="match status" value="1"/>
</dbReference>